<sequence>MTPNKLHVRYYIVLFFNLKKSAAESRGLISETYGDDAEMLSHPAYFPDVAPSGYHLFRSRQHGFRHKHVLTYIAGLTEVEQRLRSLREMVSRETMIAKIIRGLPESIDAAAEYGHEASFTKNGMVIRGPDGSVQIVGIKKGPMTYKLMIKLRINGEVQSPQDEQAKFDVKTWKGILIGYGQSDKIYRIYDPQRRRVEVVCENLTR</sequence>
<dbReference type="Gene3D" id="1.10.10.1450">
    <property type="match status" value="1"/>
</dbReference>
<accession>A0A026W675</accession>
<keyword evidence="4" id="KW-1185">Reference proteome</keyword>
<proteinExistence type="predicted"/>
<feature type="domain" description="Mos1 transposase HTH" evidence="1">
    <location>
        <begin position="5"/>
        <end position="37"/>
    </location>
</feature>
<dbReference type="Pfam" id="PF25597">
    <property type="entry name" value="SH3_retrovirus"/>
    <property type="match status" value="1"/>
</dbReference>
<dbReference type="InterPro" id="IPR041426">
    <property type="entry name" value="Mos1_HTH"/>
</dbReference>
<organism evidence="3 4">
    <name type="scientific">Ooceraea biroi</name>
    <name type="common">Clonal raider ant</name>
    <name type="synonym">Cerapachys biroi</name>
    <dbReference type="NCBI Taxonomy" id="2015173"/>
    <lineage>
        <taxon>Eukaryota</taxon>
        <taxon>Metazoa</taxon>
        <taxon>Ecdysozoa</taxon>
        <taxon>Arthropoda</taxon>
        <taxon>Hexapoda</taxon>
        <taxon>Insecta</taxon>
        <taxon>Pterygota</taxon>
        <taxon>Neoptera</taxon>
        <taxon>Endopterygota</taxon>
        <taxon>Hymenoptera</taxon>
        <taxon>Apocrita</taxon>
        <taxon>Aculeata</taxon>
        <taxon>Formicoidea</taxon>
        <taxon>Formicidae</taxon>
        <taxon>Dorylinae</taxon>
        <taxon>Ooceraea</taxon>
    </lineage>
</organism>
<name>A0A026W675_OOCBI</name>
<evidence type="ECO:0000313" key="3">
    <source>
        <dbReference type="EMBL" id="EZA51513.1"/>
    </source>
</evidence>
<dbReference type="EMBL" id="KK107386">
    <property type="protein sequence ID" value="EZA51513.1"/>
    <property type="molecule type" value="Genomic_DNA"/>
</dbReference>
<evidence type="ECO:0000259" key="2">
    <source>
        <dbReference type="Pfam" id="PF25597"/>
    </source>
</evidence>
<protein>
    <submittedName>
        <fullName evidence="3">Uncharacterized protein</fullName>
    </submittedName>
</protein>
<dbReference type="AlphaFoldDB" id="A0A026W675"/>
<gene>
    <name evidence="3" type="ORF">X777_09798</name>
</gene>
<feature type="domain" description="Retroviral polymerase SH3-like" evidence="2">
    <location>
        <begin position="158"/>
        <end position="198"/>
    </location>
</feature>
<evidence type="ECO:0000259" key="1">
    <source>
        <dbReference type="Pfam" id="PF17906"/>
    </source>
</evidence>
<evidence type="ECO:0000313" key="4">
    <source>
        <dbReference type="Proteomes" id="UP000053097"/>
    </source>
</evidence>
<dbReference type="Pfam" id="PF17906">
    <property type="entry name" value="HTH_48"/>
    <property type="match status" value="1"/>
</dbReference>
<reference evidence="3 4" key="1">
    <citation type="journal article" date="2014" name="Curr. Biol.">
        <title>The genome of the clonal raider ant Cerapachys biroi.</title>
        <authorList>
            <person name="Oxley P.R."/>
            <person name="Ji L."/>
            <person name="Fetter-Pruneda I."/>
            <person name="McKenzie S.K."/>
            <person name="Li C."/>
            <person name="Hu H."/>
            <person name="Zhang G."/>
            <person name="Kronauer D.J."/>
        </authorList>
    </citation>
    <scope>NUCLEOTIDE SEQUENCE [LARGE SCALE GENOMIC DNA]</scope>
</reference>
<dbReference type="InterPro" id="IPR057670">
    <property type="entry name" value="SH3_retrovirus"/>
</dbReference>
<dbReference type="Proteomes" id="UP000053097">
    <property type="component" value="Unassembled WGS sequence"/>
</dbReference>